<keyword evidence="1" id="KW-0472">Membrane</keyword>
<evidence type="ECO:0000256" key="1">
    <source>
        <dbReference type="SAM" id="Phobius"/>
    </source>
</evidence>
<keyword evidence="1" id="KW-0812">Transmembrane</keyword>
<comment type="caution">
    <text evidence="3">The sequence shown here is derived from an EMBL/GenBank/DDBJ whole genome shotgun (WGS) entry which is preliminary data.</text>
</comment>
<feature type="transmembrane region" description="Helical" evidence="1">
    <location>
        <begin position="42"/>
        <end position="61"/>
    </location>
</feature>
<dbReference type="InterPro" id="IPR009936">
    <property type="entry name" value="DUF1468"/>
</dbReference>
<feature type="transmembrane region" description="Helical" evidence="1">
    <location>
        <begin position="118"/>
        <end position="139"/>
    </location>
</feature>
<proteinExistence type="predicted"/>
<protein>
    <submittedName>
        <fullName evidence="3">Tripartite tricarboxylate transporter TctB family protein</fullName>
    </submittedName>
</protein>
<dbReference type="Pfam" id="PF07331">
    <property type="entry name" value="TctB"/>
    <property type="match status" value="1"/>
</dbReference>
<name>A0ABT0DRP3_9HYPH</name>
<reference evidence="4" key="1">
    <citation type="submission" date="2023-07" db="EMBL/GenBank/DDBJ databases">
        <title>Ancylobacter moscoviensis sp. nov., facultatively methylotrophic bacteria from activated sludge and the reclassification of Starkeya novella (Starkey 1934) Kelly et al. 2000 as Ancylobacter novellus comb. nov., Starkeya koreensis Im et al. 2006 as Ancylobacter koreensis comb.nov., Angulomicrobium tetraedrale Vasil'eva et al. 1986 as Ancylobacter tetraedralis comb. nov., Angulomicrobium amanitiforme Fritz et al. 2004 as Ancylobacter amanitiformis comb. nov. and Methylorhabdus multivorans Doronina et al. 1996 as Ancylobacter multivorans comb. nov. and emended description of the genus Ancylobacter.</title>
        <authorList>
            <person name="Doronina N."/>
            <person name="Chemodurova A."/>
            <person name="Grouzdev D."/>
            <person name="Koziaeva V."/>
            <person name="Shi W."/>
            <person name="Wu L."/>
            <person name="Kaparullina E."/>
        </authorList>
    </citation>
    <scope>NUCLEOTIDE SEQUENCE [LARGE SCALE GENOMIC DNA]</scope>
    <source>
        <strain evidence="4">Jip08</strain>
    </source>
</reference>
<feature type="transmembrane region" description="Helical" evidence="1">
    <location>
        <begin position="12"/>
        <end position="30"/>
    </location>
</feature>
<evidence type="ECO:0000313" key="4">
    <source>
        <dbReference type="Proteomes" id="UP001202867"/>
    </source>
</evidence>
<organism evidence="3 4">
    <name type="scientific">Ancylobacter koreensis</name>
    <dbReference type="NCBI Taxonomy" id="266121"/>
    <lineage>
        <taxon>Bacteria</taxon>
        <taxon>Pseudomonadati</taxon>
        <taxon>Pseudomonadota</taxon>
        <taxon>Alphaproteobacteria</taxon>
        <taxon>Hyphomicrobiales</taxon>
        <taxon>Xanthobacteraceae</taxon>
        <taxon>Ancylobacter</taxon>
    </lineage>
</organism>
<dbReference type="Proteomes" id="UP001202867">
    <property type="component" value="Unassembled WGS sequence"/>
</dbReference>
<accession>A0ABT0DRP3</accession>
<feature type="transmembrane region" description="Helical" evidence="1">
    <location>
        <begin position="73"/>
        <end position="89"/>
    </location>
</feature>
<keyword evidence="4" id="KW-1185">Reference proteome</keyword>
<feature type="domain" description="DUF1468" evidence="2">
    <location>
        <begin position="11"/>
        <end position="143"/>
    </location>
</feature>
<evidence type="ECO:0000259" key="2">
    <source>
        <dbReference type="Pfam" id="PF07331"/>
    </source>
</evidence>
<keyword evidence="1" id="KW-1133">Transmembrane helix</keyword>
<evidence type="ECO:0000313" key="3">
    <source>
        <dbReference type="EMBL" id="MCK0209953.1"/>
    </source>
</evidence>
<sequence>MSRIKNPNDVMVGLVLIGLSVFALVLAWPLKPGTLDAMGPGFFPRALAFLEIGFGLAIVAQGLTRVGEPFERWFPRQIFFVLASIGFFAATIDRLGAVVAIAGTVLVSCLARRETRIIEAVLVAAGMAAFVVLVFRVGLGLPLRVWPWGNVY</sequence>
<dbReference type="RefSeq" id="WP_247202462.1">
    <property type="nucleotide sequence ID" value="NZ_JALKCG010000010.1"/>
</dbReference>
<gene>
    <name evidence="3" type="ORF">MWN33_18125</name>
</gene>
<dbReference type="EMBL" id="JALKCG010000010">
    <property type="protein sequence ID" value="MCK0209953.1"/>
    <property type="molecule type" value="Genomic_DNA"/>
</dbReference>